<dbReference type="KEGG" id="sla:SERLADRAFT_447110"/>
<dbReference type="AlphaFoldDB" id="F8NMF6"/>
<dbReference type="RefSeq" id="XP_007315981.1">
    <property type="nucleotide sequence ID" value="XM_007315919.1"/>
</dbReference>
<organism>
    <name type="scientific">Serpula lacrymans var. lacrymans (strain S7.9)</name>
    <name type="common">Dry rot fungus</name>
    <dbReference type="NCBI Taxonomy" id="578457"/>
    <lineage>
        <taxon>Eukaryota</taxon>
        <taxon>Fungi</taxon>
        <taxon>Dikarya</taxon>
        <taxon>Basidiomycota</taxon>
        <taxon>Agaricomycotina</taxon>
        <taxon>Agaricomycetes</taxon>
        <taxon>Agaricomycetidae</taxon>
        <taxon>Boletales</taxon>
        <taxon>Coniophorineae</taxon>
        <taxon>Serpulaceae</taxon>
        <taxon>Serpula</taxon>
    </lineage>
</organism>
<sequence>MPSPSKRRRSDFDRETEKGTISDEDSDVEMRIEDQGGVISTVATDGSLGKRAMRPMKPLRQPSKSLMPKTHPAAEVIGLLRFHGKADIVTSKIGLSGEGGSTASDDSPLYSMNL</sequence>
<feature type="region of interest" description="Disordered" evidence="1">
    <location>
        <begin position="92"/>
        <end position="114"/>
    </location>
</feature>
<gene>
    <name evidence="2" type="ORF">SERLADRAFT_447110</name>
</gene>
<dbReference type="GeneID" id="18816345"/>
<dbReference type="Proteomes" id="UP000008064">
    <property type="component" value="Unassembled WGS sequence"/>
</dbReference>
<evidence type="ECO:0000313" key="2">
    <source>
        <dbReference type="EMBL" id="EGO27890.1"/>
    </source>
</evidence>
<name>F8NMF6_SERL9</name>
<feature type="compositionally biased region" description="Polar residues" evidence="1">
    <location>
        <begin position="101"/>
        <end position="114"/>
    </location>
</feature>
<evidence type="ECO:0000256" key="1">
    <source>
        <dbReference type="SAM" id="MobiDB-lite"/>
    </source>
</evidence>
<reference evidence="2" key="1">
    <citation type="submission" date="2011-04" db="EMBL/GenBank/DDBJ databases">
        <title>Evolution of plant cell wall degrading machinery underlies the functional diversity of forest fungi.</title>
        <authorList>
            <consortium name="US DOE Joint Genome Institute (JGI-PGF)"/>
            <person name="Eastwood D.C."/>
            <person name="Floudas D."/>
            <person name="Binder M."/>
            <person name="Majcherczyk A."/>
            <person name="Schneider P."/>
            <person name="Aerts A."/>
            <person name="Asiegbu F.O."/>
            <person name="Baker S.E."/>
            <person name="Barry K."/>
            <person name="Bendiksby M."/>
            <person name="Blumentritt M."/>
            <person name="Coutinho P.M."/>
            <person name="Cullen D."/>
            <person name="Cullen D."/>
            <person name="Gathman A."/>
            <person name="Goodell B."/>
            <person name="Henrissat B."/>
            <person name="Ihrmark K."/>
            <person name="Kauserud H."/>
            <person name="Kohler A."/>
            <person name="LaButti K."/>
            <person name="Lapidus A."/>
            <person name="Lavin J.L."/>
            <person name="Lee Y.-H."/>
            <person name="Lindquist E."/>
            <person name="Lilly W."/>
            <person name="Lucas S."/>
            <person name="Morin E."/>
            <person name="Murat C."/>
            <person name="Oguiza J.A."/>
            <person name="Park J."/>
            <person name="Pisabarro A.G."/>
            <person name="Riley R."/>
            <person name="Rosling A."/>
            <person name="Salamov A."/>
            <person name="Schmidt O."/>
            <person name="Schmutz J."/>
            <person name="Skrede I."/>
            <person name="Stenlid J."/>
            <person name="Wiebenga A."/>
            <person name="Xie X."/>
            <person name="Kues U."/>
            <person name="Hibbett D.S."/>
            <person name="Hoffmeister D."/>
            <person name="Hogberg N."/>
            <person name="Martin F."/>
            <person name="Grigoriev I.V."/>
            <person name="Watkinson S.C."/>
        </authorList>
    </citation>
    <scope>NUCLEOTIDE SEQUENCE</scope>
    <source>
        <strain evidence="2">S7.9</strain>
    </source>
</reference>
<accession>F8NMF6</accession>
<dbReference type="EMBL" id="GL945431">
    <property type="protein sequence ID" value="EGO27890.1"/>
    <property type="molecule type" value="Genomic_DNA"/>
</dbReference>
<dbReference type="HOGENOM" id="CLU_2122575_0_0_1"/>
<proteinExistence type="predicted"/>
<feature type="region of interest" description="Disordered" evidence="1">
    <location>
        <begin position="45"/>
        <end position="69"/>
    </location>
</feature>
<protein>
    <submittedName>
        <fullName evidence="2">Uncharacterized protein</fullName>
    </submittedName>
</protein>
<feature type="region of interest" description="Disordered" evidence="1">
    <location>
        <begin position="1"/>
        <end position="29"/>
    </location>
</feature>
<feature type="compositionally biased region" description="Basic and acidic residues" evidence="1">
    <location>
        <begin position="10"/>
        <end position="21"/>
    </location>
</feature>